<evidence type="ECO:0000313" key="9">
    <source>
        <dbReference type="Proteomes" id="UP001144280"/>
    </source>
</evidence>
<dbReference type="InterPro" id="IPR003838">
    <property type="entry name" value="ABC3_permease_C"/>
</dbReference>
<protein>
    <recommendedName>
        <fullName evidence="7">ABC3 transporter permease C-terminal domain-containing protein</fullName>
    </recommendedName>
</protein>
<keyword evidence="5 6" id="KW-0472">Membrane</keyword>
<dbReference type="RefSeq" id="WP_281905320.1">
    <property type="nucleotide sequence ID" value="NZ_BSDI01000080.1"/>
</dbReference>
<feature type="transmembrane region" description="Helical" evidence="6">
    <location>
        <begin position="407"/>
        <end position="428"/>
    </location>
</feature>
<feature type="transmembrane region" description="Helical" evidence="6">
    <location>
        <begin position="271"/>
        <end position="295"/>
    </location>
</feature>
<keyword evidence="4 6" id="KW-1133">Transmembrane helix</keyword>
<dbReference type="Pfam" id="PF02687">
    <property type="entry name" value="FtsX"/>
    <property type="match status" value="1"/>
</dbReference>
<comment type="subcellular location">
    <subcellularLocation>
        <location evidence="1">Cell membrane</location>
        <topology evidence="1">Multi-pass membrane protein</topology>
    </subcellularLocation>
</comment>
<dbReference type="PANTHER" id="PTHR30287">
    <property type="entry name" value="MEMBRANE COMPONENT OF PREDICTED ABC SUPERFAMILY METABOLITE UPTAKE TRANSPORTER"/>
    <property type="match status" value="1"/>
</dbReference>
<evidence type="ECO:0000256" key="2">
    <source>
        <dbReference type="ARBA" id="ARBA00022475"/>
    </source>
</evidence>
<evidence type="ECO:0000256" key="5">
    <source>
        <dbReference type="ARBA" id="ARBA00023136"/>
    </source>
</evidence>
<feature type="transmembrane region" description="Helical" evidence="6">
    <location>
        <begin position="879"/>
        <end position="900"/>
    </location>
</feature>
<feature type="transmembrane region" description="Helical" evidence="6">
    <location>
        <begin position="361"/>
        <end position="386"/>
    </location>
</feature>
<evidence type="ECO:0000259" key="7">
    <source>
        <dbReference type="Pfam" id="PF02687"/>
    </source>
</evidence>
<name>A0ABQ5RA38_9ACTN</name>
<accession>A0ABQ5RA38</accession>
<dbReference type="Proteomes" id="UP001144280">
    <property type="component" value="Unassembled WGS sequence"/>
</dbReference>
<feature type="transmembrane region" description="Helical" evidence="6">
    <location>
        <begin position="440"/>
        <end position="460"/>
    </location>
</feature>
<proteinExistence type="predicted"/>
<dbReference type="InterPro" id="IPR038766">
    <property type="entry name" value="Membrane_comp_ABC_pdt"/>
</dbReference>
<evidence type="ECO:0000256" key="6">
    <source>
        <dbReference type="SAM" id="Phobius"/>
    </source>
</evidence>
<feature type="transmembrane region" description="Helical" evidence="6">
    <location>
        <begin position="974"/>
        <end position="999"/>
    </location>
</feature>
<comment type="caution">
    <text evidence="8">The sequence shown here is derived from an EMBL/GenBank/DDBJ whole genome shotgun (WGS) entry which is preliminary data.</text>
</comment>
<organism evidence="8 9">
    <name type="scientific">Phytohabitans aurantiacus</name>
    <dbReference type="NCBI Taxonomy" id="3016789"/>
    <lineage>
        <taxon>Bacteria</taxon>
        <taxon>Bacillati</taxon>
        <taxon>Actinomycetota</taxon>
        <taxon>Actinomycetes</taxon>
        <taxon>Micromonosporales</taxon>
        <taxon>Micromonosporaceae</taxon>
    </lineage>
</organism>
<keyword evidence="2" id="KW-1003">Cell membrane</keyword>
<keyword evidence="3 6" id="KW-0812">Transmembrane</keyword>
<gene>
    <name evidence="8" type="ORF">Pa4123_85460</name>
</gene>
<feature type="transmembrane region" description="Helical" evidence="6">
    <location>
        <begin position="495"/>
        <end position="514"/>
    </location>
</feature>
<evidence type="ECO:0000256" key="1">
    <source>
        <dbReference type="ARBA" id="ARBA00004651"/>
    </source>
</evidence>
<keyword evidence="9" id="KW-1185">Reference proteome</keyword>
<sequence>MLGVVLGAIRARRAQAATLFVLTALALIAATAAPWYVVAAARSVALADVAVAPASQRVVLVAGRVAPAPGVVDQIESQAGAVFPIPGSDSTVSVRVPGRAVRGGAESAVALAYRDKVCDHVAIAGACPSRPGEVLLSEQGAGALGAGIGDEIDFVVPGLPVMRLRIAGTYQMLDPLGPYWAGNVLGRGSGSVTSSLSGDPLFAVIDTVNATGAGELFADYHQVLPPEAYLGIGGYDLADEIARKKAASGSNWRVETQANALTTRVAREQRLVNLGVGVAAAQLLVLCWFALFFAVRHTAEQRRPDIGLLKLRGSNRWRVWSLTAQQSVLPMVAGAVVGAAAGLGLARLLGGELGDPDRVRLAGLMSLAAVGAAGLGALAAAIAADWRGIGSGVIDLLRHVPPRRRGWRAGVVDLIIAVVAAAGVYQAYAIDAEPGDASGLVLVAPALVALAVALLAARAVGPLAARAARKALRAGRVPLALAATHLARRPGTHRVFALLTVAVALLASAAGGWYSGDAARDARATHEVGADRVLTVKARSRAHLLNAVRAADPQGTHAMAVVRNRAGEGGRWVLAVDSPRLARVASWHKGYADTPSSVAQWLRPEAPAPVRLSDGPLTLEAEPVGVGKPLLVRAHLVTGTGEPVSVEFGPLRDGRQRYQMELDACGGESGCRLVGLEVTAPNAQGAPPPDRAVRLHSLAGAAGPVAELADPTRWRAGVRAEVVGPTIVGDAGGLLLTTPPRAADLRVQHSGIAYLVDAPVPLPVAHVGVAVADGQPGDPRLALFGSLPLPVLFTGHQGLVAVPQAPGRAYLVDLEYADRVSPEAGLNDETQVWLAPGTPASVLDGLRDQGLTVLAEDSIAAARGRYDEQGPPLATRFQVLAGIIGLLLAAGVLTVAAAVERPDRAAELAALRRQGMDLRSVRLIGYGGYAALVGACVVVGVAATALAGVLVEAAVPVFVDNWGVLPVHTGPAPVPLIAAGLAALVVLGATGAVAAAHLVRAVRS</sequence>
<feature type="transmembrane region" description="Helical" evidence="6">
    <location>
        <begin position="921"/>
        <end position="954"/>
    </location>
</feature>
<feature type="domain" description="ABC3 transporter permease C-terminal" evidence="7">
    <location>
        <begin position="278"/>
        <end position="379"/>
    </location>
</feature>
<evidence type="ECO:0000256" key="4">
    <source>
        <dbReference type="ARBA" id="ARBA00022989"/>
    </source>
</evidence>
<dbReference type="PANTHER" id="PTHR30287:SF2">
    <property type="entry name" value="BLL1001 PROTEIN"/>
    <property type="match status" value="1"/>
</dbReference>
<reference evidence="8" key="1">
    <citation type="submission" date="2022-12" db="EMBL/GenBank/DDBJ databases">
        <title>New Phytohabitans aurantiacus sp. RD004123 nov., an actinomycete isolated from soil.</title>
        <authorList>
            <person name="Triningsih D.W."/>
            <person name="Harunari E."/>
            <person name="Igarashi Y."/>
        </authorList>
    </citation>
    <scope>NUCLEOTIDE SEQUENCE</scope>
    <source>
        <strain evidence="8">RD004123</strain>
    </source>
</reference>
<dbReference type="EMBL" id="BSDI01000080">
    <property type="protein sequence ID" value="GLI03268.1"/>
    <property type="molecule type" value="Genomic_DNA"/>
</dbReference>
<evidence type="ECO:0000256" key="3">
    <source>
        <dbReference type="ARBA" id="ARBA00022692"/>
    </source>
</evidence>
<evidence type="ECO:0000313" key="8">
    <source>
        <dbReference type="EMBL" id="GLI03268.1"/>
    </source>
</evidence>
<feature type="transmembrane region" description="Helical" evidence="6">
    <location>
        <begin position="328"/>
        <end position="349"/>
    </location>
</feature>